<evidence type="ECO:0000313" key="2">
    <source>
        <dbReference type="EMBL" id="CAH6778332.1"/>
    </source>
</evidence>
<name>A0AAU9YSQ4_PHORO</name>
<protein>
    <submittedName>
        <fullName evidence="2">Cped1 protein</fullName>
    </submittedName>
</protein>
<feature type="domain" description="Cadherin-like beta-sandwich-like" evidence="1">
    <location>
        <begin position="404"/>
        <end position="487"/>
    </location>
</feature>
<evidence type="ECO:0000259" key="1">
    <source>
        <dbReference type="Pfam" id="PF12733"/>
    </source>
</evidence>
<dbReference type="EMBL" id="CALSGD010000428">
    <property type="protein sequence ID" value="CAH6778332.1"/>
    <property type="molecule type" value="Genomic_DNA"/>
</dbReference>
<dbReference type="PANTHER" id="PTHR14776:SF1">
    <property type="entry name" value="CADHERIN-LIKE AND PC-ESTERASE DOMAIN-CONTAINING PROTEIN 1"/>
    <property type="match status" value="1"/>
</dbReference>
<comment type="caution">
    <text evidence="2">The sequence shown here is derived from an EMBL/GenBank/DDBJ whole genome shotgun (WGS) entry which is preliminary data.</text>
</comment>
<sequence length="669" mass="76762">MNKPAAQLWDESFDFSSLDHFVCQKVFPSGIKTAQTIKHSPDYTGLVKCDTHTHTHTHTHMQTHTLMYIYHTHILPVSPSVCLNQGTQSQLRDSSHLPKEVKPQMWKPQDWRGEQLNHTTVLAPREAILRAEELSVILKAYVLVTSLRPLRAFIHSTGTVWSPPRKKRFTVKVKIRLKLCRQCFQLLTFDIGYGDLGYPVVLQVHEHLKVRDDENFNLEDQNTEKILLKDTFNFLFSNTSSLSLLSELLKRLYREGELEDGNHGKELNQCLSLEEIHSIRTFVKELGSLGEFQLLFPSTIPGIQSVMHEFYDMAAPGSLLSRYWSLLNVFEQFWPMNKKEQLHPLEWNSSTRNETIQKQEESFEAIKSKEDAVPRVSYENKDMHCNTEEDTVCNIKIFTHPHLELNPEFNPKVKDYYCEVPFDVLTVRIGAETSKCQCKVHLRERAGPSFANYPLGLGMNRISMFVVDESPAEGDTVTIYKLSIYREDRPSLPFFEDFTVCGFVQAAIRSPHCGATSLSAGHILLPGLRAPSPLLFNIENQATIWKPTSVLVHKALSDLGIRDEHCCSSQLLLLFRCEPGLWGGATLVDRYIEISQKPKMFHLPNFPLTTFLLLRKLAEHYGRPLAKVVTMCVPRHFQCFLCNLWQKWVFSIHSPQLLVGFRPVKSSMP</sequence>
<accession>A0AAU9YSQ4</accession>
<gene>
    <name evidence="2" type="primary">Cped1</name>
    <name evidence="2" type="ORF">PHOROB_LOCUS2103</name>
</gene>
<proteinExistence type="predicted"/>
<reference evidence="2" key="1">
    <citation type="submission" date="2022-06" db="EMBL/GenBank/DDBJ databases">
        <authorList>
            <person name="Andreotti S."/>
            <person name="Wyler E."/>
        </authorList>
    </citation>
    <scope>NUCLEOTIDE SEQUENCE</scope>
</reference>
<keyword evidence="3" id="KW-1185">Reference proteome</keyword>
<dbReference type="Pfam" id="PF12733">
    <property type="entry name" value="Cadherin-like"/>
    <property type="match status" value="1"/>
</dbReference>
<dbReference type="Proteomes" id="UP001152836">
    <property type="component" value="Unassembled WGS sequence"/>
</dbReference>
<organism evidence="2 3">
    <name type="scientific">Phodopus roborovskii</name>
    <name type="common">Roborovski's desert hamster</name>
    <name type="synonym">Cricetulus roborovskii</name>
    <dbReference type="NCBI Taxonomy" id="109678"/>
    <lineage>
        <taxon>Eukaryota</taxon>
        <taxon>Metazoa</taxon>
        <taxon>Chordata</taxon>
        <taxon>Craniata</taxon>
        <taxon>Vertebrata</taxon>
        <taxon>Euteleostomi</taxon>
        <taxon>Mammalia</taxon>
        <taxon>Eutheria</taxon>
        <taxon>Euarchontoglires</taxon>
        <taxon>Glires</taxon>
        <taxon>Rodentia</taxon>
        <taxon>Myomorpha</taxon>
        <taxon>Muroidea</taxon>
        <taxon>Cricetidae</taxon>
        <taxon>Cricetinae</taxon>
        <taxon>Phodopus</taxon>
    </lineage>
</organism>
<evidence type="ECO:0000313" key="3">
    <source>
        <dbReference type="Proteomes" id="UP001152836"/>
    </source>
</evidence>
<dbReference type="InterPro" id="IPR025883">
    <property type="entry name" value="Cadherin-like_domain"/>
</dbReference>
<dbReference type="PANTHER" id="PTHR14776">
    <property type="entry name" value="CADHERIN-LIKE AND PC-ESTERASE DOMAIN-CONTAINING PROTEIN 1"/>
    <property type="match status" value="1"/>
</dbReference>
<dbReference type="AlphaFoldDB" id="A0AAU9YSQ4"/>